<evidence type="ECO:0000313" key="4">
    <source>
        <dbReference type="Proteomes" id="UP000199672"/>
    </source>
</evidence>
<feature type="region of interest" description="Disordered" evidence="1">
    <location>
        <begin position="184"/>
        <end position="230"/>
    </location>
</feature>
<organism evidence="3 4">
    <name type="scientific">Flavobacterium phragmitis</name>
    <dbReference type="NCBI Taxonomy" id="739143"/>
    <lineage>
        <taxon>Bacteria</taxon>
        <taxon>Pseudomonadati</taxon>
        <taxon>Bacteroidota</taxon>
        <taxon>Flavobacteriia</taxon>
        <taxon>Flavobacteriales</taxon>
        <taxon>Flavobacteriaceae</taxon>
        <taxon>Flavobacterium</taxon>
    </lineage>
</organism>
<evidence type="ECO:0000256" key="1">
    <source>
        <dbReference type="SAM" id="MobiDB-lite"/>
    </source>
</evidence>
<dbReference type="Proteomes" id="UP000199672">
    <property type="component" value="Unassembled WGS sequence"/>
</dbReference>
<keyword evidence="2" id="KW-0472">Membrane</keyword>
<dbReference type="RefSeq" id="WP_091491954.1">
    <property type="nucleotide sequence ID" value="NZ_FOMH01000003.1"/>
</dbReference>
<sequence length="355" mass="41390">MNNNTLENYYKKAVKNKYEEIKDGDNFIYLNHPTRAKLNKFCWEIFETNKMHSDDLVAVNSLLGLPFDINTKNKFRQQTNQFRPIETFFKGETDPEKIDVVDLAAILVDYQPRPFAKFRKQFDPDELKLMDELRNTPFSNPKVSSENLIEEAKSGNYKNDVELFNELTNASLLDETRSSNDLIDEVKNEKSIEPQDTFDIEEPEEIQNQDSEPTQDEEQRPSSTPIDEKPKSDRWRYLGIAAIVLVGLGLITYFNLSKKECIQWSGDHYEEVSCDLKIQGIGTFNSPEPYDERIINLRRIKVSDTTIFFKNEKAIIWYAKVGDSIQYFNTHGMHPETGRALRPITPYIINKYVRK</sequence>
<protein>
    <submittedName>
        <fullName evidence="3">Uncharacterized protein</fullName>
    </submittedName>
</protein>
<feature type="compositionally biased region" description="Basic and acidic residues" evidence="1">
    <location>
        <begin position="184"/>
        <end position="193"/>
    </location>
</feature>
<dbReference type="EMBL" id="FOMH01000003">
    <property type="protein sequence ID" value="SFC96413.1"/>
    <property type="molecule type" value="Genomic_DNA"/>
</dbReference>
<gene>
    <name evidence="3" type="ORF">SAMN05216297_103260</name>
</gene>
<keyword evidence="4" id="KW-1185">Reference proteome</keyword>
<name>A0A1I1NNS0_9FLAO</name>
<feature type="compositionally biased region" description="Acidic residues" evidence="1">
    <location>
        <begin position="196"/>
        <end position="207"/>
    </location>
</feature>
<feature type="transmembrane region" description="Helical" evidence="2">
    <location>
        <begin position="235"/>
        <end position="256"/>
    </location>
</feature>
<proteinExistence type="predicted"/>
<dbReference type="OrthoDB" id="1340494at2"/>
<evidence type="ECO:0000256" key="2">
    <source>
        <dbReference type="SAM" id="Phobius"/>
    </source>
</evidence>
<keyword evidence="2" id="KW-0812">Transmembrane</keyword>
<accession>A0A1I1NNS0</accession>
<dbReference type="AlphaFoldDB" id="A0A1I1NNS0"/>
<evidence type="ECO:0000313" key="3">
    <source>
        <dbReference type="EMBL" id="SFC96413.1"/>
    </source>
</evidence>
<reference evidence="4" key="1">
    <citation type="submission" date="2016-10" db="EMBL/GenBank/DDBJ databases">
        <authorList>
            <person name="Varghese N."/>
            <person name="Submissions S."/>
        </authorList>
    </citation>
    <scope>NUCLEOTIDE SEQUENCE [LARGE SCALE GENOMIC DNA]</scope>
    <source>
        <strain evidence="4">CGMCC 1.10370</strain>
    </source>
</reference>
<dbReference type="STRING" id="739143.SAMN05216297_103260"/>
<keyword evidence="2" id="KW-1133">Transmembrane helix</keyword>